<name>A0A1C2G399_9GAMM</name>
<dbReference type="EMBL" id="PSYR01000001">
    <property type="protein sequence ID" value="RCN59490.1"/>
    <property type="molecule type" value="Genomic_DNA"/>
</dbReference>
<dbReference type="STRING" id="163359.A9R16_09035"/>
<dbReference type="PANTHER" id="PTHR35983">
    <property type="entry name" value="UPF0166 PROTEIN TM_0021"/>
    <property type="match status" value="1"/>
</dbReference>
<dbReference type="Proteomes" id="UP000253250">
    <property type="component" value="Unassembled WGS sequence"/>
</dbReference>
<evidence type="ECO:0000256" key="1">
    <source>
        <dbReference type="ARBA" id="ARBA00010554"/>
    </source>
</evidence>
<dbReference type="InterPro" id="IPR011322">
    <property type="entry name" value="N-reg_PII-like_a/b"/>
</dbReference>
<dbReference type="Gene3D" id="3.30.70.120">
    <property type="match status" value="1"/>
</dbReference>
<organism evidence="2 3">
    <name type="scientific">Acidiferrobacter thiooxydans</name>
    <dbReference type="NCBI Taxonomy" id="163359"/>
    <lineage>
        <taxon>Bacteria</taxon>
        <taxon>Pseudomonadati</taxon>
        <taxon>Pseudomonadota</taxon>
        <taxon>Gammaproteobacteria</taxon>
        <taxon>Acidiferrobacterales</taxon>
        <taxon>Acidiferrobacteraceae</taxon>
        <taxon>Acidiferrobacter</taxon>
    </lineage>
</organism>
<dbReference type="RefSeq" id="WP_065969256.1">
    <property type="nucleotide sequence ID" value="NZ_CP080624.1"/>
</dbReference>
<proteinExistence type="inferred from homology"/>
<dbReference type="SUPFAM" id="SSF54913">
    <property type="entry name" value="GlnB-like"/>
    <property type="match status" value="1"/>
</dbReference>
<reference evidence="2 3" key="1">
    <citation type="submission" date="2018-02" db="EMBL/GenBank/DDBJ databases">
        <title>Insights into the biology of acidophilic members of the Acidiferrobacteraceae family derived from comparative genomic analyses.</title>
        <authorList>
            <person name="Issotta F."/>
            <person name="Thyssen C."/>
            <person name="Mena C."/>
            <person name="Moya A."/>
            <person name="Bellenberg S."/>
            <person name="Sproer C."/>
            <person name="Covarrubias P.C."/>
            <person name="Sand W."/>
            <person name="Quatrini R."/>
            <person name="Vera M."/>
        </authorList>
    </citation>
    <scope>NUCLEOTIDE SEQUENCE [LARGE SCALE GENOMIC DNA]</scope>
    <source>
        <strain evidence="3">m-1</strain>
    </source>
</reference>
<dbReference type="InterPro" id="IPR003793">
    <property type="entry name" value="UPF0166"/>
</dbReference>
<evidence type="ECO:0000313" key="3">
    <source>
        <dbReference type="Proteomes" id="UP000253250"/>
    </source>
</evidence>
<sequence length="106" mass="11910">MKTISMVRIYIKEGDKLEGHSLMQEIFSLLHDEHRVHGVTVFRGIAGFGAKGTVHSADLLRMTVHLPLVLEFFDEPATIDAVMPLLQKMVPPGHIVRWQAMCDCAE</sequence>
<dbReference type="AlphaFoldDB" id="A0A1C2G399"/>
<evidence type="ECO:0000313" key="2">
    <source>
        <dbReference type="EMBL" id="RCN59490.1"/>
    </source>
</evidence>
<comment type="caution">
    <text evidence="2">The sequence shown here is derived from an EMBL/GenBank/DDBJ whole genome shotgun (WGS) entry which is preliminary data.</text>
</comment>
<keyword evidence="3" id="KW-1185">Reference proteome</keyword>
<gene>
    <name evidence="2" type="ORF">C4900_02165</name>
</gene>
<dbReference type="PANTHER" id="PTHR35983:SF1">
    <property type="entry name" value="UPF0166 PROTEIN TM_0021"/>
    <property type="match status" value="1"/>
</dbReference>
<dbReference type="Pfam" id="PF02641">
    <property type="entry name" value="DUF190"/>
    <property type="match status" value="1"/>
</dbReference>
<dbReference type="OrthoDB" id="5295185at2"/>
<protein>
    <submittedName>
        <fullName evidence="2">Uncharacterized protein</fullName>
    </submittedName>
</protein>
<accession>A0A1C2G399</accession>
<dbReference type="InterPro" id="IPR015867">
    <property type="entry name" value="N-reg_PII/ATP_PRibTrfase_C"/>
</dbReference>
<comment type="similarity">
    <text evidence="1">Belongs to the UPF0166 family.</text>
</comment>